<dbReference type="Gene3D" id="2.60.40.4270">
    <property type="entry name" value="Listeria-Bacteroides repeat domain"/>
    <property type="match status" value="7"/>
</dbReference>
<dbReference type="InterPro" id="IPR059226">
    <property type="entry name" value="Choice_anch_Q_dom"/>
</dbReference>
<evidence type="ECO:0000313" key="4">
    <source>
        <dbReference type="EMBL" id="KOY84199.1"/>
    </source>
</evidence>
<reference evidence="4 5" key="1">
    <citation type="submission" date="2015-07" db="EMBL/GenBank/DDBJ databases">
        <title>Genome sequencing project for genomic taxonomy and phylogenomics of Bacillus-like bacteria.</title>
        <authorList>
            <person name="Liu B."/>
            <person name="Wang J."/>
            <person name="Zhu Y."/>
            <person name="Liu G."/>
            <person name="Chen Q."/>
            <person name="Chen Z."/>
            <person name="Che J."/>
            <person name="Ge C."/>
            <person name="Shi H."/>
            <person name="Pan Z."/>
            <person name="Liu X."/>
        </authorList>
    </citation>
    <scope>NUCLEOTIDE SEQUENCE [LARGE SCALE GENOMIC DNA]</scope>
    <source>
        <strain evidence="4 5">DSM 54</strain>
    </source>
</reference>
<dbReference type="SUPFAM" id="SSF51126">
    <property type="entry name" value="Pectin lyase-like"/>
    <property type="match status" value="1"/>
</dbReference>
<dbReference type="STRING" id="33935.ADM90_02015"/>
<dbReference type="InterPro" id="IPR013378">
    <property type="entry name" value="InlB-like_B-rpt"/>
</dbReference>
<name>A0A0M9DMZ3_9BACI</name>
<dbReference type="PROSITE" id="PS51272">
    <property type="entry name" value="SLH"/>
    <property type="match status" value="3"/>
</dbReference>
<accession>A0A0M9DMZ3</accession>
<gene>
    <name evidence="4" type="ORF">ADM90_02015</name>
</gene>
<dbReference type="InterPro" id="IPR042229">
    <property type="entry name" value="Listeria/Bacterioides_rpt_sf"/>
</dbReference>
<keyword evidence="2" id="KW-0732">Signal</keyword>
<evidence type="ECO:0000259" key="3">
    <source>
        <dbReference type="PROSITE" id="PS51272"/>
    </source>
</evidence>
<comment type="subcellular location">
    <subcellularLocation>
        <location evidence="1">Cell envelope</location>
    </subcellularLocation>
</comment>
<dbReference type="NCBIfam" id="TIGR02543">
    <property type="entry name" value="List_Bact_rpt"/>
    <property type="match status" value="7"/>
</dbReference>
<evidence type="ECO:0000256" key="2">
    <source>
        <dbReference type="ARBA" id="ARBA00022729"/>
    </source>
</evidence>
<dbReference type="GO" id="GO:0030313">
    <property type="term" value="C:cell envelope"/>
    <property type="evidence" value="ECO:0007669"/>
    <property type="project" value="UniProtKB-SubCell"/>
</dbReference>
<protein>
    <recommendedName>
        <fullName evidence="3">SLH domain-containing protein</fullName>
    </recommendedName>
</protein>
<comment type="caution">
    <text evidence="4">The sequence shown here is derived from an EMBL/GenBank/DDBJ whole genome shotgun (WGS) entry which is preliminary data.</text>
</comment>
<evidence type="ECO:0000256" key="1">
    <source>
        <dbReference type="ARBA" id="ARBA00004196"/>
    </source>
</evidence>
<dbReference type="PANTHER" id="PTHR43308:SF5">
    <property type="entry name" value="S-LAYER PROTEIN _ PEPTIDOGLYCAN ENDO-BETA-N-ACETYLGLUCOSAMINIDASE"/>
    <property type="match status" value="1"/>
</dbReference>
<dbReference type="PATRIC" id="fig|33935.3.peg.3261"/>
<dbReference type="InterPro" id="IPR051465">
    <property type="entry name" value="Cell_Envelope_Struct_Comp"/>
</dbReference>
<dbReference type="PANTHER" id="PTHR43308">
    <property type="entry name" value="OUTER MEMBRANE PROTEIN ALPHA-RELATED"/>
    <property type="match status" value="1"/>
</dbReference>
<sequence length="1139" mass="125182">MRTTWQPFDHTQPLVITEEGEHELWFRLADVEERRIIKMDSRLVQPLQLMKTTAANSVIIYVDAKSNGGNGESWTTAYNNLQQALDDAKAKLQVVPTTKLEIWLAAGIYKPTKRTTSNDPRTATFQMQNNVAIYGGFNGTETDLTERDWENNETILSGDIDNIPTDNSGNSYHVFYHPDGLQLNSTAILDGVTITGGNASGANQFYSNSGGGMSNEYSSPTLTHVTFRSNEASYGGGMSNKYSNLTLTNVIFEHNTATHVGGGMYNYNNSSPTLINVTMSGNKTEITDKGAIYGGSPKIYNSLIAGNNGEPALHSSVSATIENSLLDVAESGNILAKFHQSTTDIQPDTYTPEAIFIDPNHVNPSQRNYQLRAGSPAINKGNNTLNATATDLAGNLRIQGGIIDLGAYEAFPYHITYERNDATSGDAPINKLTYQQGDTVTVQNNSGILERTGHTFVGWNTQANGTGDDYAENTSFTMGAQNQTFYAKWIPNNYKVIFESNGGSDVAEQQVLYNEKAIAPPVPSKQGHTFAGWYTDGNEEWDFAMDVVTKDITLYAQWTENPTYTMTYDSNGATGGDVPKDTQRYEENTSVTVQGNSGNLTRTGYTFAGWNTQADGQGDSYAENDTFIMGTSNQILYAQWTENPTYTVTYNPNGATDGDIPEDTQRYEENTSVTVQGNSGNLERTGYTFVGWNTQVDGQGDSYVENDAFIMGTSNQILYAKWIPNPYKVIFESNGGSDVAEQQVLYNEKAIEPPMPSKQGYTFAGWYTDGNDKWDFAIDVVMEDITLYAQWTANPTYTVTYDSNGATDGMVPHDNQVYEEKAQVTVQGNSGNLTRTGYTFVGWNTQADGKGKSYTEKATFQMGTTHIILYAQWTANPNPPPINGGSNVSNDNNDSPPAKVKITLHTNGGTAIAPIDITYNTKIGDLPIPTREGYRFAGWYQDEELTKPWAANTVLRENISLYAKWMALPVEEPQPEPPIPTVTFRDIERHWAKEMIKELTEAGIIQGFEDGTFRPNEVISRMHVAALLTRAFSFEQVREGNDFKDVSPTHPYYEAIMTLQQAGIVDGTNGAFLPSEKMTRAQVAKVLVGLMGQTPEGTGSFTDVASTHWSAGYIAVLEQEGIALGDNDKFNPNVPVTRA</sequence>
<dbReference type="Pfam" id="PF09479">
    <property type="entry name" value="Flg_new"/>
    <property type="match status" value="7"/>
</dbReference>
<dbReference type="InterPro" id="IPR001119">
    <property type="entry name" value="SLH_dom"/>
</dbReference>
<evidence type="ECO:0000313" key="5">
    <source>
        <dbReference type="Proteomes" id="UP000037977"/>
    </source>
</evidence>
<dbReference type="InterPro" id="IPR011050">
    <property type="entry name" value="Pectin_lyase_fold/virulence"/>
</dbReference>
<dbReference type="NCBIfam" id="NF041518">
    <property type="entry name" value="choice_anch_Q"/>
    <property type="match status" value="1"/>
</dbReference>
<organism evidence="4 5">
    <name type="scientific">Lysinibacillus macroides</name>
    <dbReference type="NCBI Taxonomy" id="33935"/>
    <lineage>
        <taxon>Bacteria</taxon>
        <taxon>Bacillati</taxon>
        <taxon>Bacillota</taxon>
        <taxon>Bacilli</taxon>
        <taxon>Bacillales</taxon>
        <taxon>Bacillaceae</taxon>
        <taxon>Lysinibacillus</taxon>
    </lineage>
</organism>
<dbReference type="EMBL" id="LGCI01000002">
    <property type="protein sequence ID" value="KOY84199.1"/>
    <property type="molecule type" value="Genomic_DNA"/>
</dbReference>
<feature type="domain" description="SLH" evidence="3">
    <location>
        <begin position="1043"/>
        <end position="1101"/>
    </location>
</feature>
<keyword evidence="5" id="KW-1185">Reference proteome</keyword>
<dbReference type="Pfam" id="PF00395">
    <property type="entry name" value="SLH"/>
    <property type="match status" value="3"/>
</dbReference>
<feature type="domain" description="SLH" evidence="3">
    <location>
        <begin position="979"/>
        <end position="1042"/>
    </location>
</feature>
<feature type="domain" description="SLH" evidence="3">
    <location>
        <begin position="1102"/>
        <end position="1139"/>
    </location>
</feature>
<dbReference type="Proteomes" id="UP000037977">
    <property type="component" value="Unassembled WGS sequence"/>
</dbReference>
<dbReference type="AlphaFoldDB" id="A0A0M9DMZ3"/>
<proteinExistence type="predicted"/>